<dbReference type="Proteomes" id="UP000604381">
    <property type="component" value="Unassembled WGS sequence"/>
</dbReference>
<organism evidence="2 3">
    <name type="scientific">Candidatus Amphirhobacter heronislandensis</name>
    <dbReference type="NCBI Taxonomy" id="1732024"/>
    <lineage>
        <taxon>Bacteria</taxon>
        <taxon>Pseudomonadati</taxon>
        <taxon>Pseudomonadota</taxon>
        <taxon>Gammaproteobacteria</taxon>
        <taxon>Candidatus Tethybacterales</taxon>
        <taxon>Candidatus Tethybacteraceae</taxon>
        <taxon>Candidatus Amphirhobacter</taxon>
    </lineage>
</organism>
<gene>
    <name evidence="2" type="ORF">ISN26_07640</name>
</gene>
<evidence type="ECO:0000256" key="1">
    <source>
        <dbReference type="SAM" id="Phobius"/>
    </source>
</evidence>
<proteinExistence type="predicted"/>
<evidence type="ECO:0000313" key="3">
    <source>
        <dbReference type="Proteomes" id="UP000604381"/>
    </source>
</evidence>
<keyword evidence="1" id="KW-0812">Transmembrane</keyword>
<reference evidence="2" key="1">
    <citation type="submission" date="2020-10" db="EMBL/GenBank/DDBJ databases">
        <title>An improved Amphimedon queenslandica hologenome assembly reveals how three proteobacterial symbionts can extend the metabolic phenotypic of their marine sponge host.</title>
        <authorList>
            <person name="Degnan B."/>
            <person name="Degnan S."/>
            <person name="Xiang X."/>
        </authorList>
    </citation>
    <scope>NUCLEOTIDE SEQUENCE</scope>
    <source>
        <strain evidence="2">AqS2</strain>
    </source>
</reference>
<sequence>MLGNLLLVLVALTLAAPLLLEMVGLLVAAPGEPAEAKPEAKNGFDGVLSRALQVAAAAYVAFWLGSSINLLDGLLEDPDLPVEQIIQIQEQQASLMGSGICFLLAIVMVLGIVRALERHLISQR</sequence>
<keyword evidence="1" id="KW-0472">Membrane</keyword>
<evidence type="ECO:0000313" key="2">
    <source>
        <dbReference type="EMBL" id="MBF2735920.1"/>
    </source>
</evidence>
<protein>
    <submittedName>
        <fullName evidence="2">Uncharacterized protein</fullName>
    </submittedName>
</protein>
<name>A0A930UDJ6_9GAMM</name>
<comment type="caution">
    <text evidence="2">The sequence shown here is derived from an EMBL/GenBank/DDBJ whole genome shotgun (WGS) entry which is preliminary data.</text>
</comment>
<dbReference type="AlphaFoldDB" id="A0A930UDJ6"/>
<dbReference type="EMBL" id="JADHEI010000055">
    <property type="protein sequence ID" value="MBF2735920.1"/>
    <property type="molecule type" value="Genomic_DNA"/>
</dbReference>
<keyword evidence="3" id="KW-1185">Reference proteome</keyword>
<keyword evidence="1" id="KW-1133">Transmembrane helix</keyword>
<accession>A0A930UDJ6</accession>
<feature type="transmembrane region" description="Helical" evidence="1">
    <location>
        <begin position="95"/>
        <end position="116"/>
    </location>
</feature>